<dbReference type="AlphaFoldDB" id="W0SJD0"/>
<sequence>MRDPRFLLKTHYTRSRALVIGIDQYTQAPPLEYAVSDADEFRQTLVDSLGFETDEITYLVNEAATRQSILRAFLRFSREDIDVDERLVVFYAGHGHTRTGSRGEIGYLVPHDADMADFSTFIRWDEFTRNSELVRAKHVLFIMDACYGGLALTRSIGPGGARFLKDMMLRHSRQVLTAGKADEVVADSGGPLPNHSVFTGHLLEGMRGKAATEDGVITAAGLMAYVYNRVATDKNSNQTPHYGHFDGDGDLVLIAPGLSALEASEERDDDRLISIPFAMDEPTEEGILEKVKRAKKLLSNDSSAIELHDLLANEVRRFLSITSEDSFPTSGQFTKEEMLDRISRYEDSAADLSLLLACIAHWGKTTHTSTMQKCIARSSDRLESRGGLTIWLELRWYPLILELYTAGIAAIDAQRYDNLAALFYTQLPSSEYRDKNDTFVEAISNGLLELTRMNAFKQIPGHERHYAPHSEYLFKILQPRLDDTFFLGKNYETAFDEFEVFFALAIADIEMAKNGRVWGPIGRFGWKNRNRDNGPLARIIKDARSRKESWPPFRAGMFGGDFERFDKVATEYLQLVGGLNWF</sequence>
<reference evidence="2 3" key="1">
    <citation type="journal article" date="2014" name="Syst. Appl. Microbiol.">
        <title>Complete genomes of freshwater sulfur oxidizers Sulfuricella denitrificans skB26 and Sulfuritalea hydrogenivorans sk43H: genetic insights into the sulfur oxidation pathway of betaproteobacteria.</title>
        <authorList>
            <person name="Watanabe T."/>
            <person name="Kojima H."/>
            <person name="Fukui M."/>
        </authorList>
    </citation>
    <scope>NUCLEOTIDE SEQUENCE [LARGE SCALE GENOMIC DNA]</scope>
    <source>
        <strain evidence="2">DSM22779</strain>
    </source>
</reference>
<accession>W0SJD0</accession>
<dbReference type="KEGG" id="shd:SUTH_02386"/>
<dbReference type="Pfam" id="PF00656">
    <property type="entry name" value="Peptidase_C14"/>
    <property type="match status" value="1"/>
</dbReference>
<dbReference type="SUPFAM" id="SSF52129">
    <property type="entry name" value="Caspase-like"/>
    <property type="match status" value="1"/>
</dbReference>
<dbReference type="HOGENOM" id="CLU_468442_0_0_4"/>
<protein>
    <submittedName>
        <fullName evidence="2">Peptidase C14 caspase catalytic subunit p20</fullName>
    </submittedName>
</protein>
<evidence type="ECO:0000313" key="2">
    <source>
        <dbReference type="EMBL" id="BAO30173.1"/>
    </source>
</evidence>
<dbReference type="STRING" id="1223802.SUTH_02386"/>
<dbReference type="EMBL" id="AP012547">
    <property type="protein sequence ID" value="BAO30173.1"/>
    <property type="molecule type" value="Genomic_DNA"/>
</dbReference>
<dbReference type="Proteomes" id="UP000031637">
    <property type="component" value="Chromosome"/>
</dbReference>
<evidence type="ECO:0000259" key="1">
    <source>
        <dbReference type="Pfam" id="PF00656"/>
    </source>
</evidence>
<dbReference type="Gene3D" id="3.40.50.1460">
    <property type="match status" value="1"/>
</dbReference>
<dbReference type="InterPro" id="IPR029030">
    <property type="entry name" value="Caspase-like_dom_sf"/>
</dbReference>
<dbReference type="RefSeq" id="WP_041099497.1">
    <property type="nucleotide sequence ID" value="NZ_AP012547.1"/>
</dbReference>
<dbReference type="GO" id="GO:0004197">
    <property type="term" value="F:cysteine-type endopeptidase activity"/>
    <property type="evidence" value="ECO:0007669"/>
    <property type="project" value="InterPro"/>
</dbReference>
<dbReference type="InterPro" id="IPR011600">
    <property type="entry name" value="Pept_C14_caspase"/>
</dbReference>
<organism evidence="2 3">
    <name type="scientific">Sulfuritalea hydrogenivorans sk43H</name>
    <dbReference type="NCBI Taxonomy" id="1223802"/>
    <lineage>
        <taxon>Bacteria</taxon>
        <taxon>Pseudomonadati</taxon>
        <taxon>Pseudomonadota</taxon>
        <taxon>Betaproteobacteria</taxon>
        <taxon>Nitrosomonadales</taxon>
        <taxon>Sterolibacteriaceae</taxon>
        <taxon>Sulfuritalea</taxon>
    </lineage>
</organism>
<dbReference type="GO" id="GO:0006508">
    <property type="term" value="P:proteolysis"/>
    <property type="evidence" value="ECO:0007669"/>
    <property type="project" value="InterPro"/>
</dbReference>
<keyword evidence="3" id="KW-1185">Reference proteome</keyword>
<proteinExistence type="predicted"/>
<gene>
    <name evidence="2" type="ORF">SUTH_02386</name>
</gene>
<evidence type="ECO:0000313" key="3">
    <source>
        <dbReference type="Proteomes" id="UP000031637"/>
    </source>
</evidence>
<name>W0SJD0_9PROT</name>
<feature type="domain" description="Peptidase C14 caspase" evidence="1">
    <location>
        <begin position="15"/>
        <end position="241"/>
    </location>
</feature>
<dbReference type="OrthoDB" id="9816280at2"/>